<accession>A0ABR4QEY4</accession>
<name>A0ABR4QEY4_9CEST</name>
<feature type="region of interest" description="Disordered" evidence="1">
    <location>
        <begin position="97"/>
        <end position="173"/>
    </location>
</feature>
<feature type="compositionally biased region" description="Polar residues" evidence="1">
    <location>
        <begin position="72"/>
        <end position="83"/>
    </location>
</feature>
<dbReference type="Proteomes" id="UP001651158">
    <property type="component" value="Unassembled WGS sequence"/>
</dbReference>
<feature type="compositionally biased region" description="Acidic residues" evidence="1">
    <location>
        <begin position="203"/>
        <end position="215"/>
    </location>
</feature>
<dbReference type="Pfam" id="PF15391">
    <property type="entry name" value="DUF4614"/>
    <property type="match status" value="1"/>
</dbReference>
<protein>
    <recommendedName>
        <fullName evidence="2">DUF4614 domain-containing protein</fullName>
    </recommendedName>
</protein>
<gene>
    <name evidence="3" type="ORF">TcWFU_006429</name>
</gene>
<proteinExistence type="predicted"/>
<feature type="compositionally biased region" description="Polar residues" evidence="1">
    <location>
        <begin position="246"/>
        <end position="257"/>
    </location>
</feature>
<feature type="region of interest" description="Disordered" evidence="1">
    <location>
        <begin position="246"/>
        <end position="272"/>
    </location>
</feature>
<sequence>MKSKKARDSIRTVKDYGSAASVGVSLLKKKTRGLTSKDTKTTKLPNLIIDLEDENEKRTKKSPNKQSDDEGSPSTYRLSSTPKSLGAIQNVVFGEHPIDSMTGSDFLSLRPVQRRRVENGSPSSKNSPSKDGYSKTSVVYNFEEIMSIQGDESDQSQSASPSPSCSNSSSKHAKHLHLPFTRAEDSGSAFLSKEGTVASVSEYSDDFESSSDNEADERLTRLSNTSQREHDAVRRGVKLGASSSTIGTSSLVQSPPLSQYGGTGSIEGVKKPKKRVKAIKTIDESRFHTSQKVGRAERRISRSVGVMTDEPRQFPTHHRKDYYDQNAFVAAVTAATEHIIAERSGPRPFLPHPLGTRRAIDALTYHSPCLVALDNALREQLKITQTFLSTQRAMHDALKGALHKCLVPHLEPIDLHFNYTLRTQKEL</sequence>
<comment type="caution">
    <text evidence="3">The sequence shown here is derived from an EMBL/GenBank/DDBJ whole genome shotgun (WGS) entry which is preliminary data.</text>
</comment>
<keyword evidence="4" id="KW-1185">Reference proteome</keyword>
<feature type="compositionally biased region" description="Low complexity" evidence="1">
    <location>
        <begin position="119"/>
        <end position="131"/>
    </location>
</feature>
<evidence type="ECO:0000313" key="3">
    <source>
        <dbReference type="EMBL" id="KAL5107873.1"/>
    </source>
</evidence>
<feature type="region of interest" description="Disordered" evidence="1">
    <location>
        <begin position="27"/>
        <end position="83"/>
    </location>
</feature>
<evidence type="ECO:0000259" key="2">
    <source>
        <dbReference type="Pfam" id="PF15391"/>
    </source>
</evidence>
<dbReference type="EMBL" id="JAKROA010000004">
    <property type="protein sequence ID" value="KAL5107873.1"/>
    <property type="molecule type" value="Genomic_DNA"/>
</dbReference>
<feature type="compositionally biased region" description="Low complexity" evidence="1">
    <location>
        <begin position="155"/>
        <end position="170"/>
    </location>
</feature>
<reference evidence="3 4" key="1">
    <citation type="journal article" date="2022" name="Front. Cell. Infect. Microbiol.">
        <title>The Genomes of Two Strains of Taenia crassiceps the Animal Model for the Study of Human Cysticercosis.</title>
        <authorList>
            <person name="Bobes R.J."/>
            <person name="Estrada K."/>
            <person name="Rios-Valencia D.G."/>
            <person name="Calderon-Gallegos A."/>
            <person name="de la Torre P."/>
            <person name="Carrero J.C."/>
            <person name="Sanchez-Flores A."/>
            <person name="Laclette J.P."/>
        </authorList>
    </citation>
    <scope>NUCLEOTIDE SEQUENCE [LARGE SCALE GENOMIC DNA]</scope>
    <source>
        <strain evidence="3">WFUcys</strain>
    </source>
</reference>
<evidence type="ECO:0000256" key="1">
    <source>
        <dbReference type="SAM" id="MobiDB-lite"/>
    </source>
</evidence>
<organism evidence="3 4">
    <name type="scientific">Taenia crassiceps</name>
    <dbReference type="NCBI Taxonomy" id="6207"/>
    <lineage>
        <taxon>Eukaryota</taxon>
        <taxon>Metazoa</taxon>
        <taxon>Spiralia</taxon>
        <taxon>Lophotrochozoa</taxon>
        <taxon>Platyhelminthes</taxon>
        <taxon>Cestoda</taxon>
        <taxon>Eucestoda</taxon>
        <taxon>Cyclophyllidea</taxon>
        <taxon>Taeniidae</taxon>
        <taxon>Taenia</taxon>
    </lineage>
</organism>
<feature type="domain" description="DUF4614" evidence="2">
    <location>
        <begin position="345"/>
        <end position="399"/>
    </location>
</feature>
<feature type="region of interest" description="Disordered" evidence="1">
    <location>
        <begin position="202"/>
        <end position="233"/>
    </location>
</feature>
<evidence type="ECO:0000313" key="4">
    <source>
        <dbReference type="Proteomes" id="UP001651158"/>
    </source>
</evidence>
<dbReference type="InterPro" id="IPR027884">
    <property type="entry name" value="DUF4614"/>
</dbReference>